<dbReference type="Pfam" id="PF12854">
    <property type="entry name" value="PPR_1"/>
    <property type="match status" value="1"/>
</dbReference>
<dbReference type="InterPro" id="IPR011990">
    <property type="entry name" value="TPR-like_helical_dom_sf"/>
</dbReference>
<dbReference type="PANTHER" id="PTHR47939">
    <property type="entry name" value="MEMBRANE-ASSOCIATED SALT-INDUCIBLE PROTEIN-LIKE"/>
    <property type="match status" value="1"/>
</dbReference>
<evidence type="ECO:0000256" key="3">
    <source>
        <dbReference type="PROSITE-ProRule" id="PRU00708"/>
    </source>
</evidence>
<feature type="repeat" description="PPR" evidence="3">
    <location>
        <begin position="359"/>
        <end position="393"/>
    </location>
</feature>
<gene>
    <name evidence="4" type="ORF">SAY86_014118</name>
</gene>
<comment type="caution">
    <text evidence="4">The sequence shown here is derived from an EMBL/GenBank/DDBJ whole genome shotgun (WGS) entry which is preliminary data.</text>
</comment>
<dbReference type="EMBL" id="JAXQNO010000020">
    <property type="protein sequence ID" value="KAK4772343.1"/>
    <property type="molecule type" value="Genomic_DNA"/>
</dbReference>
<evidence type="ECO:0000256" key="2">
    <source>
        <dbReference type="ARBA" id="ARBA00022737"/>
    </source>
</evidence>
<protein>
    <recommendedName>
        <fullName evidence="6">Pentatricopeptide repeat-containing protein</fullName>
    </recommendedName>
</protein>
<dbReference type="PANTHER" id="PTHR47939:SF12">
    <property type="entry name" value="PENTACOTRIPEPTIDE-REPEAT REGION OF PRORP DOMAIN-CONTAINING PROTEIN"/>
    <property type="match status" value="1"/>
</dbReference>
<feature type="repeat" description="PPR" evidence="3">
    <location>
        <begin position="293"/>
        <end position="327"/>
    </location>
</feature>
<dbReference type="Pfam" id="PF13041">
    <property type="entry name" value="PPR_2"/>
    <property type="match status" value="2"/>
</dbReference>
<dbReference type="Proteomes" id="UP001346149">
    <property type="component" value="Unassembled WGS sequence"/>
</dbReference>
<evidence type="ECO:0000256" key="1">
    <source>
        <dbReference type="ARBA" id="ARBA00007626"/>
    </source>
</evidence>
<proteinExistence type="inferred from homology"/>
<dbReference type="Gene3D" id="1.25.40.10">
    <property type="entry name" value="Tetratricopeptide repeat domain"/>
    <property type="match status" value="4"/>
</dbReference>
<dbReference type="AlphaFoldDB" id="A0AAN7KXQ5"/>
<feature type="repeat" description="PPR" evidence="3">
    <location>
        <begin position="222"/>
        <end position="256"/>
    </location>
</feature>
<keyword evidence="5" id="KW-1185">Reference proteome</keyword>
<accession>A0AAN7KXQ5</accession>
<dbReference type="NCBIfam" id="TIGR00756">
    <property type="entry name" value="PPR"/>
    <property type="match status" value="3"/>
</dbReference>
<name>A0AAN7KXQ5_TRANT</name>
<organism evidence="4 5">
    <name type="scientific">Trapa natans</name>
    <name type="common">Water chestnut</name>
    <dbReference type="NCBI Taxonomy" id="22666"/>
    <lineage>
        <taxon>Eukaryota</taxon>
        <taxon>Viridiplantae</taxon>
        <taxon>Streptophyta</taxon>
        <taxon>Embryophyta</taxon>
        <taxon>Tracheophyta</taxon>
        <taxon>Spermatophyta</taxon>
        <taxon>Magnoliopsida</taxon>
        <taxon>eudicotyledons</taxon>
        <taxon>Gunneridae</taxon>
        <taxon>Pentapetalae</taxon>
        <taxon>rosids</taxon>
        <taxon>malvids</taxon>
        <taxon>Myrtales</taxon>
        <taxon>Lythraceae</taxon>
        <taxon>Trapa</taxon>
    </lineage>
</organism>
<evidence type="ECO:0000313" key="5">
    <source>
        <dbReference type="Proteomes" id="UP001346149"/>
    </source>
</evidence>
<evidence type="ECO:0008006" key="6">
    <source>
        <dbReference type="Google" id="ProtNLM"/>
    </source>
</evidence>
<comment type="similarity">
    <text evidence="1">Belongs to the PPR family. P subfamily.</text>
</comment>
<keyword evidence="2" id="KW-0677">Repeat</keyword>
<dbReference type="InterPro" id="IPR002885">
    <property type="entry name" value="PPR_rpt"/>
</dbReference>
<dbReference type="PROSITE" id="PS51375">
    <property type="entry name" value="PPR"/>
    <property type="match status" value="3"/>
</dbReference>
<reference evidence="4 5" key="1">
    <citation type="journal article" date="2023" name="Hortic Res">
        <title>Pangenome of water caltrop reveals structural variations and asymmetric subgenome divergence after allopolyploidization.</title>
        <authorList>
            <person name="Zhang X."/>
            <person name="Chen Y."/>
            <person name="Wang L."/>
            <person name="Yuan Y."/>
            <person name="Fang M."/>
            <person name="Shi L."/>
            <person name="Lu R."/>
            <person name="Comes H.P."/>
            <person name="Ma Y."/>
            <person name="Chen Y."/>
            <person name="Huang G."/>
            <person name="Zhou Y."/>
            <person name="Zheng Z."/>
            <person name="Qiu Y."/>
        </authorList>
    </citation>
    <scope>NUCLEOTIDE SEQUENCE [LARGE SCALE GENOMIC DNA]</scope>
    <source>
        <strain evidence="4">F231</strain>
    </source>
</reference>
<dbReference type="InterPro" id="IPR050667">
    <property type="entry name" value="PPR-containing_protein"/>
</dbReference>
<evidence type="ECO:0000313" key="4">
    <source>
        <dbReference type="EMBL" id="KAK4772343.1"/>
    </source>
</evidence>
<sequence length="511" mass="58528">MVAMARALARPILKRPVSFFHRMITGSPETCLLAAGSSSAIDQDHLINVCTILFQLQHSPDSRLHARLVPAIHSRGSDAFSATASAELFLQVCNTFPLSWRPVYRFYQFTQTLPDFPHSPVTLNKMLDVIGKARNIDLFWDVLNDMARRCFVNDRTFKIAVKTLAEVRELNKCVNFFHLMNDNGWDYNLETLNRVIETLCRSKLVDEAKFMVTKLKDWIEPDGVTYGRLIKGFCDAGDLIEAARIWNLMVDEGFEPDMGPIESIMETFFKMNRYDEALKLFQMVRVRTVEKLGLSTYRIVIRWLCKREKIAQAYVLFDEMQVRGIKTDDLTISSLVYGLICKGRVREAYSLVEGVEQPDISVYHGLIKGLLKLKRAGEATQVFREMVGRGCEPIMHTYIMLLQGHLGKRGRKGPDATVNFDSIFVGGLVKAGKSLEATKFVERVIRGGLEVPRFDYNKFLHYYSNEEGVVMFEEVSKRLRHAGLIDLADILERYGEKMATRDRRRDRVLLP</sequence>